<dbReference type="EMBL" id="CP033464">
    <property type="protein sequence ID" value="QDX94760.1"/>
    <property type="molecule type" value="Genomic_DNA"/>
</dbReference>
<dbReference type="OrthoDB" id="2731856at2"/>
<dbReference type="AlphaFoldDB" id="A0A518VCP8"/>
<evidence type="ECO:0000313" key="2">
    <source>
        <dbReference type="Proteomes" id="UP000319432"/>
    </source>
</evidence>
<dbReference type="Proteomes" id="UP000319432">
    <property type="component" value="Chromosome"/>
</dbReference>
<accession>A0A518VCP8</accession>
<sequence length="205" mass="24074">MKEGLDFYYDGIKSTDMGLLNVKMSNGFFEESFVAEKQINEITVRGNDKPYFQGVTRSPLSFSLTFAFEHYYDHEKIREVARWLDQDYYKPFYTTDNPNRIFFCMLHSDSTLFHNGLKQGYVELEMRCDSPYSYSPQYVSEWYEIKGHTTVITETTQADFQKGKLNNMITLPSGDLRLDSKKPKWKDLLKNKWGDLKNGNEYSST</sequence>
<protein>
    <submittedName>
        <fullName evidence="1">Phage tail protein</fullName>
    </submittedName>
</protein>
<gene>
    <name evidence="1" type="ORF">EEL30_22215</name>
</gene>
<reference evidence="1 2" key="1">
    <citation type="submission" date="2018-11" db="EMBL/GenBank/DDBJ databases">
        <title>Phylogenetic determinants of toxin gene distribution in genomes of Brevibacillus laterosporus.</title>
        <authorList>
            <person name="Glare T.R."/>
            <person name="Durrant A."/>
            <person name="Berry C."/>
            <person name="Palma L."/>
            <person name="Ormskirk M."/>
            <person name="Cox M.O."/>
        </authorList>
    </citation>
    <scope>NUCLEOTIDE SEQUENCE [LARGE SCALE GENOMIC DNA]</scope>
    <source>
        <strain evidence="1 2">1821L</strain>
    </source>
</reference>
<evidence type="ECO:0000313" key="1">
    <source>
        <dbReference type="EMBL" id="QDX94760.1"/>
    </source>
</evidence>
<proteinExistence type="predicted"/>
<keyword evidence="2" id="KW-1185">Reference proteome</keyword>
<dbReference type="Gene3D" id="2.40.30.200">
    <property type="match status" value="1"/>
</dbReference>
<organism evidence="1 2">
    <name type="scientific">Brevibacillus laterosporus</name>
    <name type="common">Bacillus laterosporus</name>
    <dbReference type="NCBI Taxonomy" id="1465"/>
    <lineage>
        <taxon>Bacteria</taxon>
        <taxon>Bacillati</taxon>
        <taxon>Bacillota</taxon>
        <taxon>Bacilli</taxon>
        <taxon>Bacillales</taxon>
        <taxon>Paenibacillaceae</taxon>
        <taxon>Brevibacillus</taxon>
    </lineage>
</organism>
<name>A0A518VCP8_BRELA</name>